<keyword evidence="3" id="KW-1185">Reference proteome</keyword>
<dbReference type="CDD" id="cd02440">
    <property type="entry name" value="AdoMet_MTases"/>
    <property type="match status" value="1"/>
</dbReference>
<organism evidence="2 3">
    <name type="scientific">Xylanibacillus composti</name>
    <dbReference type="NCBI Taxonomy" id="1572762"/>
    <lineage>
        <taxon>Bacteria</taxon>
        <taxon>Bacillati</taxon>
        <taxon>Bacillota</taxon>
        <taxon>Bacilli</taxon>
        <taxon>Bacillales</taxon>
        <taxon>Paenibacillaceae</taxon>
        <taxon>Xylanibacillus</taxon>
    </lineage>
</organism>
<dbReference type="GO" id="GO:0008168">
    <property type="term" value="F:methyltransferase activity"/>
    <property type="evidence" value="ECO:0007669"/>
    <property type="project" value="UniProtKB-KW"/>
</dbReference>
<feature type="domain" description="Methyltransferase small" evidence="1">
    <location>
        <begin position="27"/>
        <end position="175"/>
    </location>
</feature>
<keyword evidence="2" id="KW-0489">Methyltransferase</keyword>
<protein>
    <submittedName>
        <fullName evidence="2">Methyltransferase</fullName>
    </submittedName>
</protein>
<evidence type="ECO:0000313" key="2">
    <source>
        <dbReference type="EMBL" id="GIQ67261.1"/>
    </source>
</evidence>
<dbReference type="InterPro" id="IPR029063">
    <property type="entry name" value="SAM-dependent_MTases_sf"/>
</dbReference>
<dbReference type="SUPFAM" id="SSF53335">
    <property type="entry name" value="S-adenosyl-L-methionine-dependent methyltransferases"/>
    <property type="match status" value="1"/>
</dbReference>
<proteinExistence type="predicted"/>
<evidence type="ECO:0000259" key="1">
    <source>
        <dbReference type="Pfam" id="PF05175"/>
    </source>
</evidence>
<dbReference type="InterPro" id="IPR050210">
    <property type="entry name" value="tRNA_Adenine-N(6)_MTase"/>
</dbReference>
<dbReference type="GO" id="GO:0032259">
    <property type="term" value="P:methylation"/>
    <property type="evidence" value="ECO:0007669"/>
    <property type="project" value="UniProtKB-KW"/>
</dbReference>
<dbReference type="AlphaFoldDB" id="A0A8J4H0C7"/>
<sequence>MIQAQPPLRSGERLDDLLTHQLRIIQSKQVFSFSMDAVLLARFCKVPAKGRILDLCSGNGVIPLLLSTRTKARITGVELQEKLWDMARRSVEWNKLQEQIEMVCADVRDYYKTTGYGTFDLVTMNPPYMRPVTGEANVNPHVAAARHELNGGLHELIAACARHLKSGGKASIVHRPGRLADIMEAMRSVRLEPKRIRFVHPRVGEEANMVLVEATRDGKPDIRLLPPVIVYGEDGQYTKELWDIYYGEQSSLTGGENP</sequence>
<evidence type="ECO:0000313" key="3">
    <source>
        <dbReference type="Proteomes" id="UP000677918"/>
    </source>
</evidence>
<dbReference type="EMBL" id="BOVK01000002">
    <property type="protein sequence ID" value="GIQ67261.1"/>
    <property type="molecule type" value="Genomic_DNA"/>
</dbReference>
<dbReference type="Proteomes" id="UP000677918">
    <property type="component" value="Unassembled WGS sequence"/>
</dbReference>
<dbReference type="PANTHER" id="PTHR47739:SF1">
    <property type="entry name" value="TRNA1(VAL) (ADENINE(37)-N6)-METHYLTRANSFERASE"/>
    <property type="match status" value="1"/>
</dbReference>
<gene>
    <name evidence="2" type="ORF">XYCOK13_00850</name>
</gene>
<reference evidence="2" key="1">
    <citation type="submission" date="2021-04" db="EMBL/GenBank/DDBJ databases">
        <title>Draft genome sequence of Xylanibacillus composti strain K13.</title>
        <authorList>
            <person name="Uke A."/>
            <person name="Chhe C."/>
            <person name="Baramee S."/>
            <person name="Kosugi A."/>
        </authorList>
    </citation>
    <scope>NUCLEOTIDE SEQUENCE</scope>
    <source>
        <strain evidence="2">K13</strain>
    </source>
</reference>
<dbReference type="Pfam" id="PF05175">
    <property type="entry name" value="MTS"/>
    <property type="match status" value="1"/>
</dbReference>
<dbReference type="InterPro" id="IPR007848">
    <property type="entry name" value="Small_mtfrase_dom"/>
</dbReference>
<dbReference type="PANTHER" id="PTHR47739">
    <property type="entry name" value="TRNA1(VAL) (ADENINE(37)-N6)-METHYLTRANSFERASE"/>
    <property type="match status" value="1"/>
</dbReference>
<accession>A0A8J4H0C7</accession>
<keyword evidence="2" id="KW-0808">Transferase</keyword>
<comment type="caution">
    <text evidence="2">The sequence shown here is derived from an EMBL/GenBank/DDBJ whole genome shotgun (WGS) entry which is preliminary data.</text>
</comment>
<name>A0A8J4H0C7_9BACL</name>
<dbReference type="Gene3D" id="3.40.50.150">
    <property type="entry name" value="Vaccinia Virus protein VP39"/>
    <property type="match status" value="1"/>
</dbReference>